<evidence type="ECO:0000313" key="1">
    <source>
        <dbReference type="EMBL" id="CCB70819.1"/>
    </source>
</evidence>
<evidence type="ECO:0008006" key="3">
    <source>
        <dbReference type="Google" id="ProtNLM"/>
    </source>
</evidence>
<dbReference type="Pfam" id="PF14136">
    <property type="entry name" value="DUF4303"/>
    <property type="match status" value="1"/>
</dbReference>
<gene>
    <name evidence="1" type="ordered locus">FBFL15_2846</name>
</gene>
<dbReference type="KEGG" id="fbr:FBFL15_2846"/>
<dbReference type="RefSeq" id="WP_014085271.1">
    <property type="nucleotide sequence ID" value="NC_016001.1"/>
</dbReference>
<keyword evidence="2" id="KW-1185">Reference proteome</keyword>
<accession>G2Z5M1</accession>
<dbReference type="InterPro" id="IPR025409">
    <property type="entry name" value="DUF4303"/>
</dbReference>
<reference evidence="1 2" key="1">
    <citation type="journal article" date="2011" name="Appl. Environ. Microbiol.">
        <title>Complete genome sequence of the fish pathogen Flavobacterium branchiophilum.</title>
        <authorList>
            <consortium name="1:IP"/>
            <consortium name="Microbial Evolutionary Genomics,F-75015 Paris"/>
            <consortium name="France 2:CNRS"/>
            <consortium name="URA2171"/>
            <consortium name="F-75015 Paris,France 3:Unite de Virologie et Immunologie Mol."/>
            <consortium name="INRA,78352 Jouy en Josas Cedex"/>
            <consortium name="France. 4:Unite de Mathemathique"/>
            <consortium name="Informatique et Genome,INRA"/>
            <consortium name="78352 Jouy en Josas Cedex"/>
            <consortium name="France. 5:CEA/Genoscope"/>
            <consortium name="Evry"/>
            <consortium name="France"/>
            <person name="Touchon M."/>
            <person name="Barbier P."/>
            <person name="Bernardet J.F."/>
            <person name="Loux V."/>
            <person name="Vacherie B."/>
            <person name="Barbe V."/>
            <person name="Rocha E.P."/>
            <person name="Duchaud E."/>
        </authorList>
    </citation>
    <scope>NUCLEOTIDE SEQUENCE [LARGE SCALE GENOMIC DNA]</scope>
    <source>
        <strain evidence="1 2">FL-15</strain>
    </source>
</reference>
<dbReference type="eggNOG" id="ENOG50336Q6">
    <property type="taxonomic scope" value="Bacteria"/>
</dbReference>
<organism evidence="1 2">
    <name type="scientific">Flavobacterium branchiophilum (strain FL-15)</name>
    <dbReference type="NCBI Taxonomy" id="1034807"/>
    <lineage>
        <taxon>Bacteria</taxon>
        <taxon>Pseudomonadati</taxon>
        <taxon>Bacteroidota</taxon>
        <taxon>Flavobacteriia</taxon>
        <taxon>Flavobacteriales</taxon>
        <taxon>Flavobacteriaceae</taxon>
        <taxon>Flavobacterium</taxon>
    </lineage>
</organism>
<dbReference type="HOGENOM" id="CLU_123234_0_0_10"/>
<evidence type="ECO:0000313" key="2">
    <source>
        <dbReference type="Proteomes" id="UP000009186"/>
    </source>
</evidence>
<dbReference type="AlphaFoldDB" id="G2Z5M1"/>
<proteinExistence type="predicted"/>
<protein>
    <recommendedName>
        <fullName evidence="3">DUF4303 domain-containing protein</fullName>
    </recommendedName>
</protein>
<dbReference type="Proteomes" id="UP000009186">
    <property type="component" value="Chromosome"/>
</dbReference>
<dbReference type="EMBL" id="FQ859183">
    <property type="protein sequence ID" value="CCB70819.1"/>
    <property type="molecule type" value="Genomic_DNA"/>
</dbReference>
<name>G2Z5M1_FLABF</name>
<sequence>MIDFNKFKIELKEATKVSFLKISNTQNLYAFGLLSDENCQTILPVANTLDYLQKSREDYDDLDSMLCKFEPDEWDFDLLNNETLFKPLNKILSEEDENNEKSLKEFELFQNKFYDTCIQVLIELKEENFFLNNFNKDVFLIFSVSEYEFEINKLKEMIKELNTENYTNEYLDWISTWENE</sequence>